<name>A0A1I7XLC8_HETBA</name>
<protein>
    <submittedName>
        <fullName evidence="3">GPHR_N domain-containing protein</fullName>
    </submittedName>
</protein>
<keyword evidence="2" id="KW-1185">Reference proteome</keyword>
<dbReference type="AlphaFoldDB" id="A0A1I7XLC8"/>
<proteinExistence type="predicted"/>
<sequence>MSTNRKGRGSFSGIPLIGLYYFILLAIIGLSTVTTSMFVFLERDVRVKHEIPWYLRWLSFDVSLRRLGRNVSQYRRHVQDPQTVDHLLSNGHVQTGLRDKARGVALSLLSLLPRPSLDNKDQLQIHEPNQQTIPARDSLRRRLSITQYDNMVLYQYFEQVLEDMIGYITRIEKSVTSIRCLTNLNATIIGLIRIKISRKKASNFRQELVSQRPYSDMNTKWQTVIRRLEIISLVFYVSVLFVTMYLFFYHEWSVRSLYITNCHTLFT</sequence>
<dbReference type="GO" id="GO:0006811">
    <property type="term" value="P:monoatomic ion transport"/>
    <property type="evidence" value="ECO:0007669"/>
    <property type="project" value="InterPro"/>
</dbReference>
<keyword evidence="1" id="KW-0812">Transmembrane</keyword>
<keyword evidence="1" id="KW-1133">Transmembrane helix</keyword>
<dbReference type="GO" id="GO:0016020">
    <property type="term" value="C:membrane"/>
    <property type="evidence" value="ECO:0007669"/>
    <property type="project" value="InterPro"/>
</dbReference>
<feature type="transmembrane region" description="Helical" evidence="1">
    <location>
        <begin position="230"/>
        <end position="248"/>
    </location>
</feature>
<organism evidence="2 3">
    <name type="scientific">Heterorhabditis bacteriophora</name>
    <name type="common">Entomopathogenic nematode worm</name>
    <dbReference type="NCBI Taxonomy" id="37862"/>
    <lineage>
        <taxon>Eukaryota</taxon>
        <taxon>Metazoa</taxon>
        <taxon>Ecdysozoa</taxon>
        <taxon>Nematoda</taxon>
        <taxon>Chromadorea</taxon>
        <taxon>Rhabditida</taxon>
        <taxon>Rhabditina</taxon>
        <taxon>Rhabditomorpha</taxon>
        <taxon>Strongyloidea</taxon>
        <taxon>Heterorhabditidae</taxon>
        <taxon>Heterorhabditis</taxon>
    </lineage>
</organism>
<dbReference type="Proteomes" id="UP000095283">
    <property type="component" value="Unplaced"/>
</dbReference>
<dbReference type="WBParaSite" id="Hba_18108">
    <property type="protein sequence ID" value="Hba_18108"/>
    <property type="gene ID" value="Hba_18108"/>
</dbReference>
<dbReference type="SUPFAM" id="SSF90112">
    <property type="entry name" value="Neurotransmitter-gated ion-channel transmembrane pore"/>
    <property type="match status" value="1"/>
</dbReference>
<dbReference type="InterPro" id="IPR036719">
    <property type="entry name" value="Neuro-gated_channel_TM_sf"/>
</dbReference>
<keyword evidence="1" id="KW-0472">Membrane</keyword>
<evidence type="ECO:0000313" key="2">
    <source>
        <dbReference type="Proteomes" id="UP000095283"/>
    </source>
</evidence>
<reference evidence="3" key="1">
    <citation type="submission" date="2016-11" db="UniProtKB">
        <authorList>
            <consortium name="WormBaseParasite"/>
        </authorList>
    </citation>
    <scope>IDENTIFICATION</scope>
</reference>
<accession>A0A1I7XLC8</accession>
<evidence type="ECO:0000256" key="1">
    <source>
        <dbReference type="SAM" id="Phobius"/>
    </source>
</evidence>
<feature type="transmembrane region" description="Helical" evidence="1">
    <location>
        <begin position="20"/>
        <end position="41"/>
    </location>
</feature>
<evidence type="ECO:0000313" key="3">
    <source>
        <dbReference type="WBParaSite" id="Hba_18108"/>
    </source>
</evidence>